<dbReference type="CDD" id="cd23992">
    <property type="entry name" value="PBP_GOBP"/>
    <property type="match status" value="1"/>
</dbReference>
<dbReference type="Gene3D" id="1.10.238.20">
    <property type="entry name" value="Pheromone/general odorant binding protein domain"/>
    <property type="match status" value="1"/>
</dbReference>
<organism evidence="2 3">
    <name type="scientific">Popillia japonica</name>
    <name type="common">Japanese beetle</name>
    <dbReference type="NCBI Taxonomy" id="7064"/>
    <lineage>
        <taxon>Eukaryota</taxon>
        <taxon>Metazoa</taxon>
        <taxon>Ecdysozoa</taxon>
        <taxon>Arthropoda</taxon>
        <taxon>Hexapoda</taxon>
        <taxon>Insecta</taxon>
        <taxon>Pterygota</taxon>
        <taxon>Neoptera</taxon>
        <taxon>Endopterygota</taxon>
        <taxon>Coleoptera</taxon>
        <taxon>Polyphaga</taxon>
        <taxon>Scarabaeiformia</taxon>
        <taxon>Scarabaeidae</taxon>
        <taxon>Rutelinae</taxon>
        <taxon>Popillia</taxon>
    </lineage>
</organism>
<keyword evidence="1" id="KW-0732">Signal</keyword>
<dbReference type="InterPro" id="IPR036728">
    <property type="entry name" value="PBP_GOBP_sf"/>
</dbReference>
<dbReference type="GO" id="GO:0005549">
    <property type="term" value="F:odorant binding"/>
    <property type="evidence" value="ECO:0007669"/>
    <property type="project" value="InterPro"/>
</dbReference>
<evidence type="ECO:0000313" key="3">
    <source>
        <dbReference type="Proteomes" id="UP001458880"/>
    </source>
</evidence>
<dbReference type="Pfam" id="PF01395">
    <property type="entry name" value="PBP_GOBP"/>
    <property type="match status" value="1"/>
</dbReference>
<keyword evidence="3" id="KW-1185">Reference proteome</keyword>
<protein>
    <submittedName>
        <fullName evidence="2">PBP/GOBP family</fullName>
    </submittedName>
</protein>
<gene>
    <name evidence="2" type="ORF">QE152_g5970</name>
</gene>
<dbReference type="AlphaFoldDB" id="A0AAW1MKS0"/>
<feature type="chain" id="PRO_5043396547" evidence="1">
    <location>
        <begin position="19"/>
        <end position="106"/>
    </location>
</feature>
<name>A0AAW1MKS0_POPJA</name>
<comment type="caution">
    <text evidence="2">The sequence shown here is derived from an EMBL/GenBank/DDBJ whole genome shotgun (WGS) entry which is preliminary data.</text>
</comment>
<accession>A0AAW1MKS0</accession>
<dbReference type="SUPFAM" id="SSF47565">
    <property type="entry name" value="Insect pheromone/odorant-binding proteins"/>
    <property type="match status" value="1"/>
</dbReference>
<dbReference type="EMBL" id="JASPKY010000038">
    <property type="protein sequence ID" value="KAK9746673.1"/>
    <property type="molecule type" value="Genomic_DNA"/>
</dbReference>
<dbReference type="Proteomes" id="UP001458880">
    <property type="component" value="Unassembled WGS sequence"/>
</dbReference>
<reference evidence="2 3" key="1">
    <citation type="journal article" date="2024" name="BMC Genomics">
        <title>De novo assembly and annotation of Popillia japonica's genome with initial clues to its potential as an invasive pest.</title>
        <authorList>
            <person name="Cucini C."/>
            <person name="Boschi S."/>
            <person name="Funari R."/>
            <person name="Cardaioli E."/>
            <person name="Iannotti N."/>
            <person name="Marturano G."/>
            <person name="Paoli F."/>
            <person name="Bruttini M."/>
            <person name="Carapelli A."/>
            <person name="Frati F."/>
            <person name="Nardi F."/>
        </authorList>
    </citation>
    <scope>NUCLEOTIDE SEQUENCE [LARGE SCALE GENOMIC DNA]</scope>
    <source>
        <strain evidence="2">DMR45628</strain>
    </source>
</reference>
<feature type="signal peptide" evidence="1">
    <location>
        <begin position="1"/>
        <end position="18"/>
    </location>
</feature>
<sequence length="106" mass="12184">MVIAVIFFTLLTVANIQCAIFFDTGAYRKECIDDLNLDTSPQRAYGDFFVTNSQIRDLQCLDRCILIKSGIIDENESVQPTRLQEQFRNVPNFNISTNFNEICTTY</sequence>
<evidence type="ECO:0000313" key="2">
    <source>
        <dbReference type="EMBL" id="KAK9746673.1"/>
    </source>
</evidence>
<evidence type="ECO:0000256" key="1">
    <source>
        <dbReference type="SAM" id="SignalP"/>
    </source>
</evidence>
<dbReference type="InterPro" id="IPR006170">
    <property type="entry name" value="PBP/GOBP"/>
</dbReference>
<proteinExistence type="predicted"/>